<feature type="compositionally biased region" description="Low complexity" evidence="1">
    <location>
        <begin position="325"/>
        <end position="335"/>
    </location>
</feature>
<dbReference type="Proteomes" id="UP000076154">
    <property type="component" value="Unassembled WGS sequence"/>
</dbReference>
<dbReference type="AlphaFoldDB" id="A0A369KFI9"/>
<protein>
    <recommendedName>
        <fullName evidence="5">INO80 complex subunit B-like conserved region domain-containing protein</fullName>
    </recommendedName>
</protein>
<evidence type="ECO:0000256" key="2">
    <source>
        <dbReference type="SAM" id="SignalP"/>
    </source>
</evidence>
<feature type="compositionally biased region" description="Polar residues" evidence="1">
    <location>
        <begin position="169"/>
        <end position="180"/>
    </location>
</feature>
<feature type="region of interest" description="Disordered" evidence="1">
    <location>
        <begin position="31"/>
        <end position="410"/>
    </location>
</feature>
<dbReference type="OrthoDB" id="2564465at2759"/>
<feature type="compositionally biased region" description="Polar residues" evidence="1">
    <location>
        <begin position="193"/>
        <end position="208"/>
    </location>
</feature>
<evidence type="ECO:0008006" key="5">
    <source>
        <dbReference type="Google" id="ProtNLM"/>
    </source>
</evidence>
<sequence length="410" mass="43200">MGSSQSFISSETALTLLVAAGAVGVGYSQFGKTATKPARSGTSGSTSAPEISGKKGKKKKKGPATVSSSQADVPPGSSRVPPVVPFPTLIPGSFDAVASTVSEPVPSSKRSKGKKKKTKLASSTTQSQPDVSPAAGYNSESSAGDSEKPNPKPQDQSASSSPPAIRPFKQSTVSIDTDGSWTRVESGRRTHDAASTSEGPSADVTTSDAGVVTGDSSPIAERTEDDGIFYRSRTSAESRRPLAERLLPKPRKTGVADMLESPDHPTLSRVMRVQPRADEKPASGFSWGDYEDVRDNAVGENDADGEDEGWGVVTSKSRSKIDRGASSSQAQQQKAPETLTKRQRQNASKREAQKAAKAEAEGQRLTTLTKHKRALERERMLEQLSKSGGGKTPSGGMKAAVDERGKLVWE</sequence>
<evidence type="ECO:0000313" key="4">
    <source>
        <dbReference type="Proteomes" id="UP000076154"/>
    </source>
</evidence>
<accession>A0A369KFI9</accession>
<evidence type="ECO:0000313" key="3">
    <source>
        <dbReference type="EMBL" id="RDB30504.1"/>
    </source>
</evidence>
<gene>
    <name evidence="3" type="ORF">Hypma_007068</name>
</gene>
<evidence type="ECO:0000256" key="1">
    <source>
        <dbReference type="SAM" id="MobiDB-lite"/>
    </source>
</evidence>
<organism evidence="3 4">
    <name type="scientific">Hypsizygus marmoreus</name>
    <name type="common">White beech mushroom</name>
    <name type="synonym">Agaricus marmoreus</name>
    <dbReference type="NCBI Taxonomy" id="39966"/>
    <lineage>
        <taxon>Eukaryota</taxon>
        <taxon>Fungi</taxon>
        <taxon>Dikarya</taxon>
        <taxon>Basidiomycota</taxon>
        <taxon>Agaricomycotina</taxon>
        <taxon>Agaricomycetes</taxon>
        <taxon>Agaricomycetidae</taxon>
        <taxon>Agaricales</taxon>
        <taxon>Tricholomatineae</taxon>
        <taxon>Lyophyllaceae</taxon>
        <taxon>Hypsizygus</taxon>
    </lineage>
</organism>
<keyword evidence="2" id="KW-0732">Signal</keyword>
<feature type="compositionally biased region" description="Polar residues" evidence="1">
    <location>
        <begin position="40"/>
        <end position="49"/>
    </location>
</feature>
<feature type="signal peptide" evidence="2">
    <location>
        <begin position="1"/>
        <end position="28"/>
    </location>
</feature>
<keyword evidence="4" id="KW-1185">Reference proteome</keyword>
<comment type="caution">
    <text evidence="3">The sequence shown here is derived from an EMBL/GenBank/DDBJ whole genome shotgun (WGS) entry which is preliminary data.</text>
</comment>
<dbReference type="EMBL" id="LUEZ02000005">
    <property type="protein sequence ID" value="RDB30504.1"/>
    <property type="molecule type" value="Genomic_DNA"/>
</dbReference>
<feature type="compositionally biased region" description="Basic and acidic residues" evidence="1">
    <location>
        <begin position="348"/>
        <end position="362"/>
    </location>
</feature>
<name>A0A369KFI9_HYPMA</name>
<reference evidence="3" key="1">
    <citation type="submission" date="2018-04" db="EMBL/GenBank/DDBJ databases">
        <title>Whole genome sequencing of Hypsizygus marmoreus.</title>
        <authorList>
            <person name="Choi I.-G."/>
            <person name="Min B."/>
            <person name="Kim J.-G."/>
            <person name="Kim S."/>
            <person name="Oh Y.-L."/>
            <person name="Kong W.-S."/>
            <person name="Park H."/>
            <person name="Jeong J."/>
            <person name="Song E.-S."/>
        </authorList>
    </citation>
    <scope>NUCLEOTIDE SEQUENCE [LARGE SCALE GENOMIC DNA]</scope>
    <source>
        <strain evidence="3">51987-8</strain>
    </source>
</reference>
<proteinExistence type="predicted"/>
<feature type="compositionally biased region" description="Basic residues" evidence="1">
    <location>
        <begin position="109"/>
        <end position="119"/>
    </location>
</feature>
<dbReference type="InParanoid" id="A0A369KFI9"/>
<feature type="compositionally biased region" description="Basic and acidic residues" evidence="1">
    <location>
        <begin position="234"/>
        <end position="247"/>
    </location>
</feature>
<feature type="chain" id="PRO_5016622132" description="INO80 complex subunit B-like conserved region domain-containing protein" evidence="2">
    <location>
        <begin position="29"/>
        <end position="410"/>
    </location>
</feature>
<feature type="compositionally biased region" description="Basic and acidic residues" evidence="1">
    <location>
        <begin position="400"/>
        <end position="410"/>
    </location>
</feature>